<feature type="region of interest" description="Disordered" evidence="1">
    <location>
        <begin position="34"/>
        <end position="78"/>
    </location>
</feature>
<comment type="caution">
    <text evidence="2">The sequence shown here is derived from an EMBL/GenBank/DDBJ whole genome shotgun (WGS) entry which is preliminary data.</text>
</comment>
<evidence type="ECO:0000256" key="1">
    <source>
        <dbReference type="SAM" id="MobiDB-lite"/>
    </source>
</evidence>
<protein>
    <submittedName>
        <fullName evidence="2">Uncharacterized protein</fullName>
    </submittedName>
</protein>
<keyword evidence="3" id="KW-1185">Reference proteome</keyword>
<organism evidence="2 3">
    <name type="scientific">Streptomyces prasinosporus</name>
    <dbReference type="NCBI Taxonomy" id="68256"/>
    <lineage>
        <taxon>Bacteria</taxon>
        <taxon>Bacillati</taxon>
        <taxon>Actinomycetota</taxon>
        <taxon>Actinomycetes</taxon>
        <taxon>Kitasatosporales</taxon>
        <taxon>Streptomycetaceae</taxon>
        <taxon>Streptomyces</taxon>
        <taxon>Streptomyces albogriseolus group</taxon>
    </lineage>
</organism>
<evidence type="ECO:0000313" key="2">
    <source>
        <dbReference type="EMBL" id="GAA3505375.1"/>
    </source>
</evidence>
<dbReference type="EMBL" id="BAAAXF010000082">
    <property type="protein sequence ID" value="GAA3505375.1"/>
    <property type="molecule type" value="Genomic_DNA"/>
</dbReference>
<proteinExistence type="predicted"/>
<reference evidence="3" key="1">
    <citation type="journal article" date="2019" name="Int. J. Syst. Evol. Microbiol.">
        <title>The Global Catalogue of Microorganisms (GCM) 10K type strain sequencing project: providing services to taxonomists for standard genome sequencing and annotation.</title>
        <authorList>
            <consortium name="The Broad Institute Genomics Platform"/>
            <consortium name="The Broad Institute Genome Sequencing Center for Infectious Disease"/>
            <person name="Wu L."/>
            <person name="Ma J."/>
        </authorList>
    </citation>
    <scope>NUCLEOTIDE SEQUENCE [LARGE SCALE GENOMIC DNA]</scope>
    <source>
        <strain evidence="3">JCM 4816</strain>
    </source>
</reference>
<name>A0ABP6UCG4_9ACTN</name>
<accession>A0ABP6UCG4</accession>
<dbReference type="Proteomes" id="UP001501455">
    <property type="component" value="Unassembled WGS sequence"/>
</dbReference>
<sequence>MTGMRGLLFIVVRGPAEGGARDGRVARPFGLHNVVRPSRDESTAPGGPVQGPDTPFTPGAGRERPHGAGGLRERPIRA</sequence>
<feature type="compositionally biased region" description="Basic and acidic residues" evidence="1">
    <location>
        <begin position="61"/>
        <end position="78"/>
    </location>
</feature>
<gene>
    <name evidence="2" type="ORF">GCM10019016_124880</name>
</gene>
<evidence type="ECO:0000313" key="3">
    <source>
        <dbReference type="Proteomes" id="UP001501455"/>
    </source>
</evidence>